<dbReference type="InterPro" id="IPR015915">
    <property type="entry name" value="Kelch-typ_b-propeller"/>
</dbReference>
<proteinExistence type="predicted"/>
<keyword evidence="1" id="KW-0880">Kelch repeat</keyword>
<evidence type="ECO:0000313" key="4">
    <source>
        <dbReference type="Proteomes" id="UP000245768"/>
    </source>
</evidence>
<name>A0A316YH78_9BASI</name>
<dbReference type="SUPFAM" id="SSF117281">
    <property type="entry name" value="Kelch motif"/>
    <property type="match status" value="2"/>
</dbReference>
<dbReference type="PANTHER" id="PTHR46093:SF3">
    <property type="entry name" value="ACYL-COA-BINDING DOMAIN-CONTAINING PROTEIN 4"/>
    <property type="match status" value="1"/>
</dbReference>
<dbReference type="GeneID" id="37045051"/>
<dbReference type="STRING" id="215250.A0A316YH78"/>
<dbReference type="InParanoid" id="A0A316YH78"/>
<keyword evidence="4" id="KW-1185">Reference proteome</keyword>
<keyword evidence="2" id="KW-0677">Repeat</keyword>
<sequence length="319" mass="35638">MYWSRAPVHGSVPRRGFRAHTASLADEIVWMFGGCDLKGCFRELWCFDTETMCWSKPRVTGELPPCRRAHSATMVDKRLFVFGGGDGPLYFNDLYIFDTVSLQWSKPNVSGTPPPPRRAHTCNLYNGNLVIFGGGNGVGALNDVCTLDVTDPNRLEWKRMECKGKVPIGRGYHTSSLVDGKLIVIGGSDGSMSFNDIFILSLDTQVWHQVKTDEIHNRLAHTATQVGSYLFVIGGHDSISYTPEILTLNLVNLQWEPRRVCGSKPPGRGYHQAWLRDSRLFVHGGFDGKDVFEDFYIVDLGASAYLPQITSFKVELDDV</sequence>
<dbReference type="Pfam" id="PF24681">
    <property type="entry name" value="Kelch_KLHDC2_KLHL20_DRC7"/>
    <property type="match status" value="1"/>
</dbReference>
<evidence type="ECO:0000313" key="3">
    <source>
        <dbReference type="EMBL" id="PWN88204.1"/>
    </source>
</evidence>
<gene>
    <name evidence="3" type="ORF">FA10DRAFT_272713</name>
</gene>
<dbReference type="RefSeq" id="XP_025375402.1">
    <property type="nucleotide sequence ID" value="XM_025523135.1"/>
</dbReference>
<protein>
    <submittedName>
        <fullName evidence="3">Galactose oxidase</fullName>
    </submittedName>
</protein>
<organism evidence="3 4">
    <name type="scientific">Acaromyces ingoldii</name>
    <dbReference type="NCBI Taxonomy" id="215250"/>
    <lineage>
        <taxon>Eukaryota</taxon>
        <taxon>Fungi</taxon>
        <taxon>Dikarya</taxon>
        <taxon>Basidiomycota</taxon>
        <taxon>Ustilaginomycotina</taxon>
        <taxon>Exobasidiomycetes</taxon>
        <taxon>Exobasidiales</taxon>
        <taxon>Cryptobasidiaceae</taxon>
        <taxon>Acaromyces</taxon>
    </lineage>
</organism>
<reference evidence="3 4" key="1">
    <citation type="journal article" date="2018" name="Mol. Biol. Evol.">
        <title>Broad Genomic Sampling Reveals a Smut Pathogenic Ancestry of the Fungal Clade Ustilaginomycotina.</title>
        <authorList>
            <person name="Kijpornyongpan T."/>
            <person name="Mondo S.J."/>
            <person name="Barry K."/>
            <person name="Sandor L."/>
            <person name="Lee J."/>
            <person name="Lipzen A."/>
            <person name="Pangilinan J."/>
            <person name="LaButti K."/>
            <person name="Hainaut M."/>
            <person name="Henrissat B."/>
            <person name="Grigoriev I.V."/>
            <person name="Spatafora J.W."/>
            <person name="Aime M.C."/>
        </authorList>
    </citation>
    <scope>NUCLEOTIDE SEQUENCE [LARGE SCALE GENOMIC DNA]</scope>
    <source>
        <strain evidence="3 4">MCA 4198</strain>
    </source>
</reference>
<dbReference type="InterPro" id="IPR006652">
    <property type="entry name" value="Kelch_1"/>
</dbReference>
<accession>A0A316YH78</accession>
<dbReference type="AlphaFoldDB" id="A0A316YH78"/>
<dbReference type="SMART" id="SM00612">
    <property type="entry name" value="Kelch"/>
    <property type="match status" value="3"/>
</dbReference>
<evidence type="ECO:0000256" key="1">
    <source>
        <dbReference type="ARBA" id="ARBA00022441"/>
    </source>
</evidence>
<dbReference type="PANTHER" id="PTHR46093">
    <property type="entry name" value="ACYL-COA-BINDING DOMAIN-CONTAINING PROTEIN 5"/>
    <property type="match status" value="1"/>
</dbReference>
<dbReference type="Proteomes" id="UP000245768">
    <property type="component" value="Unassembled WGS sequence"/>
</dbReference>
<dbReference type="OrthoDB" id="10251809at2759"/>
<dbReference type="Gene3D" id="2.120.10.80">
    <property type="entry name" value="Kelch-type beta propeller"/>
    <property type="match status" value="2"/>
</dbReference>
<dbReference type="EMBL" id="KZ819638">
    <property type="protein sequence ID" value="PWN88204.1"/>
    <property type="molecule type" value="Genomic_DNA"/>
</dbReference>
<evidence type="ECO:0000256" key="2">
    <source>
        <dbReference type="ARBA" id="ARBA00022737"/>
    </source>
</evidence>